<accession>A0A918VV88</accession>
<evidence type="ECO:0000313" key="4">
    <source>
        <dbReference type="EMBL" id="GHA32474.1"/>
    </source>
</evidence>
<protein>
    <submittedName>
        <fullName evidence="4">Anti-sigma K factor RskA</fullName>
    </submittedName>
</protein>
<proteinExistence type="predicted"/>
<sequence length="240" mass="25464">MSDETDITTQPDGERALVAEYVLGLLDSGQHEAVRAQIEADPRLQREERLWQWHFSALDDQFGDVPAPERLQRLTEERLFGRAEARGGLAGLWHNLALWRGLAAGALAVAVLAVGLATMMPQPSSTQLATELVAALQAEGSDVQFVALYDSESGNVRLVGLSGVAGPQQDFELWAIQGENPPISMGVIEAMTRNEVRVGPDVAPEWGPGSVLAITLEPEGGSPTGDPTGPVVAQGAATPI</sequence>
<dbReference type="InterPro" id="IPR018764">
    <property type="entry name" value="RskA_C"/>
</dbReference>
<dbReference type="Proteomes" id="UP000646579">
    <property type="component" value="Unassembled WGS sequence"/>
</dbReference>
<keyword evidence="5" id="KW-1185">Reference proteome</keyword>
<dbReference type="GO" id="GO:0016989">
    <property type="term" value="F:sigma factor antagonist activity"/>
    <property type="evidence" value="ECO:0007669"/>
    <property type="project" value="TreeGrafter"/>
</dbReference>
<dbReference type="EMBL" id="BMZE01000003">
    <property type="protein sequence ID" value="GHA32474.1"/>
    <property type="molecule type" value="Genomic_DNA"/>
</dbReference>
<dbReference type="Pfam" id="PF10099">
    <property type="entry name" value="RskA_C"/>
    <property type="match status" value="1"/>
</dbReference>
<evidence type="ECO:0000256" key="1">
    <source>
        <dbReference type="SAM" id="MobiDB-lite"/>
    </source>
</evidence>
<dbReference type="RefSeq" id="WP_189426591.1">
    <property type="nucleotide sequence ID" value="NZ_BMZE01000003.1"/>
</dbReference>
<evidence type="ECO:0000259" key="3">
    <source>
        <dbReference type="Pfam" id="PF10099"/>
    </source>
</evidence>
<reference evidence="4" key="2">
    <citation type="submission" date="2020-09" db="EMBL/GenBank/DDBJ databases">
        <authorList>
            <person name="Sun Q."/>
            <person name="Kim S."/>
        </authorList>
    </citation>
    <scope>NUCLEOTIDE SEQUENCE</scope>
    <source>
        <strain evidence="4">KCTC 32437</strain>
    </source>
</reference>
<dbReference type="PANTHER" id="PTHR37461:SF1">
    <property type="entry name" value="ANTI-SIGMA-K FACTOR RSKA"/>
    <property type="match status" value="1"/>
</dbReference>
<dbReference type="InterPro" id="IPR051474">
    <property type="entry name" value="Anti-sigma-K/W_factor"/>
</dbReference>
<keyword evidence="2" id="KW-0812">Transmembrane</keyword>
<comment type="caution">
    <text evidence="4">The sequence shown here is derived from an EMBL/GenBank/DDBJ whole genome shotgun (WGS) entry which is preliminary data.</text>
</comment>
<dbReference type="AlphaFoldDB" id="A0A918VV88"/>
<dbReference type="GO" id="GO:0005886">
    <property type="term" value="C:plasma membrane"/>
    <property type="evidence" value="ECO:0007669"/>
    <property type="project" value="InterPro"/>
</dbReference>
<keyword evidence="2" id="KW-1133">Transmembrane helix</keyword>
<gene>
    <name evidence="4" type="ORF">GCM10007989_30680</name>
</gene>
<feature type="region of interest" description="Disordered" evidence="1">
    <location>
        <begin position="218"/>
        <end position="240"/>
    </location>
</feature>
<organism evidence="4 5">
    <name type="scientific">Devosia pacifica</name>
    <dbReference type="NCBI Taxonomy" id="1335967"/>
    <lineage>
        <taxon>Bacteria</taxon>
        <taxon>Pseudomonadati</taxon>
        <taxon>Pseudomonadota</taxon>
        <taxon>Alphaproteobacteria</taxon>
        <taxon>Hyphomicrobiales</taxon>
        <taxon>Devosiaceae</taxon>
        <taxon>Devosia</taxon>
    </lineage>
</organism>
<feature type="transmembrane region" description="Helical" evidence="2">
    <location>
        <begin position="97"/>
        <end position="117"/>
    </location>
</feature>
<evidence type="ECO:0000313" key="5">
    <source>
        <dbReference type="Proteomes" id="UP000646579"/>
    </source>
</evidence>
<dbReference type="GO" id="GO:0006417">
    <property type="term" value="P:regulation of translation"/>
    <property type="evidence" value="ECO:0007669"/>
    <property type="project" value="TreeGrafter"/>
</dbReference>
<reference evidence="4" key="1">
    <citation type="journal article" date="2014" name="Int. J. Syst. Evol. Microbiol.">
        <title>Complete genome sequence of Corynebacterium casei LMG S-19264T (=DSM 44701T), isolated from a smear-ripened cheese.</title>
        <authorList>
            <consortium name="US DOE Joint Genome Institute (JGI-PGF)"/>
            <person name="Walter F."/>
            <person name="Albersmeier A."/>
            <person name="Kalinowski J."/>
            <person name="Ruckert C."/>
        </authorList>
    </citation>
    <scope>NUCLEOTIDE SEQUENCE</scope>
    <source>
        <strain evidence="4">KCTC 32437</strain>
    </source>
</reference>
<evidence type="ECO:0000256" key="2">
    <source>
        <dbReference type="SAM" id="Phobius"/>
    </source>
</evidence>
<feature type="domain" description="Anti-sigma K factor RskA C-terminal" evidence="3">
    <location>
        <begin position="103"/>
        <end position="231"/>
    </location>
</feature>
<dbReference type="PANTHER" id="PTHR37461">
    <property type="entry name" value="ANTI-SIGMA-K FACTOR RSKA"/>
    <property type="match status" value="1"/>
</dbReference>
<name>A0A918VV88_9HYPH</name>
<keyword evidence="2" id="KW-0472">Membrane</keyword>